<accession>E0IEJ3</accession>
<feature type="transmembrane region" description="Helical" evidence="1">
    <location>
        <begin position="6"/>
        <end position="21"/>
    </location>
</feature>
<dbReference type="Proteomes" id="UP000005387">
    <property type="component" value="Unassembled WGS sequence"/>
</dbReference>
<keyword evidence="1" id="KW-0812">Transmembrane</keyword>
<evidence type="ECO:0000313" key="2">
    <source>
        <dbReference type="EMBL" id="EFM09081.1"/>
    </source>
</evidence>
<sequence length="75" mass="8263">MNISLNSLFALVVAGIAMVAYDWRSMKDIRTKAVYLVLFGCGFTLSVTLLFYPELPGPSDLLRPIFAPAAKLLLK</sequence>
<dbReference type="EMBL" id="AEDD01000012">
    <property type="protein sequence ID" value="EFM09081.1"/>
    <property type="molecule type" value="Genomic_DNA"/>
</dbReference>
<keyword evidence="1" id="KW-1133">Transmembrane helix</keyword>
<evidence type="ECO:0000313" key="3">
    <source>
        <dbReference type="Proteomes" id="UP000005387"/>
    </source>
</evidence>
<keyword evidence="1" id="KW-0472">Membrane</keyword>
<protein>
    <submittedName>
        <fullName evidence="2">Uncharacterized protein</fullName>
    </submittedName>
</protein>
<feature type="transmembrane region" description="Helical" evidence="1">
    <location>
        <begin position="33"/>
        <end position="52"/>
    </location>
</feature>
<dbReference type="OrthoDB" id="2970258at2"/>
<dbReference type="STRING" id="717606.PaecuDRAFT_4084"/>
<gene>
    <name evidence="2" type="ORF">PaecuDRAFT_4084</name>
</gene>
<proteinExistence type="predicted"/>
<name>E0IEJ3_9BACL</name>
<evidence type="ECO:0000256" key="1">
    <source>
        <dbReference type="SAM" id="Phobius"/>
    </source>
</evidence>
<dbReference type="AlphaFoldDB" id="E0IEJ3"/>
<keyword evidence="3" id="KW-1185">Reference proteome</keyword>
<dbReference type="RefSeq" id="WP_006040067.1">
    <property type="nucleotide sequence ID" value="NZ_AEDD01000012.1"/>
</dbReference>
<organism evidence="2 3">
    <name type="scientific">Paenibacillus curdlanolyticus YK9</name>
    <dbReference type="NCBI Taxonomy" id="717606"/>
    <lineage>
        <taxon>Bacteria</taxon>
        <taxon>Bacillati</taxon>
        <taxon>Bacillota</taxon>
        <taxon>Bacilli</taxon>
        <taxon>Bacillales</taxon>
        <taxon>Paenibacillaceae</taxon>
        <taxon>Paenibacillus</taxon>
    </lineage>
</organism>
<reference evidence="2 3" key="1">
    <citation type="submission" date="2010-07" db="EMBL/GenBank/DDBJ databases">
        <title>The draft genome of Paenibacillus curdlanolyticus YK9.</title>
        <authorList>
            <consortium name="US DOE Joint Genome Institute (JGI-PGF)"/>
            <person name="Lucas S."/>
            <person name="Copeland A."/>
            <person name="Lapidus A."/>
            <person name="Cheng J.-F."/>
            <person name="Bruce D."/>
            <person name="Goodwin L."/>
            <person name="Pitluck S."/>
            <person name="Land M.L."/>
            <person name="Hauser L."/>
            <person name="Chang Y.-J."/>
            <person name="Jeffries C."/>
            <person name="Anderson I.J."/>
            <person name="Johnson E."/>
            <person name="Loganathan U."/>
            <person name="Mulhopadhyay B."/>
            <person name="Kyrpides N."/>
            <person name="Woyke T.J."/>
        </authorList>
    </citation>
    <scope>NUCLEOTIDE SEQUENCE [LARGE SCALE GENOMIC DNA]</scope>
    <source>
        <strain evidence="2 3">YK9</strain>
    </source>
</reference>